<comment type="function">
    <text evidence="12">Initiates the restart of stalled replication forks, which reloads the replicative helicase on sites other than the origin of replication. Recognizes and binds to abandoned replication forks and remodels them to uncover a helicase loading site. Promotes assembly of the primosome at these replication forks.</text>
</comment>
<feature type="binding site" evidence="12">
    <location>
        <position position="488"/>
    </location>
    <ligand>
        <name>Zn(2+)</name>
        <dbReference type="ChEBI" id="CHEBI:29105"/>
        <label>1</label>
    </ligand>
</feature>
<dbReference type="Pfam" id="PF18074">
    <property type="entry name" value="PriA_C"/>
    <property type="match status" value="1"/>
</dbReference>
<protein>
    <recommendedName>
        <fullName evidence="12">Replication restart protein PriA</fullName>
    </recommendedName>
    <alternativeName>
        <fullName evidence="12">ATP-dependent DNA helicase PriA</fullName>
        <ecNumber evidence="12">5.6.2.4</ecNumber>
    </alternativeName>
    <alternativeName>
        <fullName evidence="12">DNA 3'-5' helicase PriA</fullName>
    </alternativeName>
</protein>
<evidence type="ECO:0000256" key="3">
    <source>
        <dbReference type="ARBA" id="ARBA00022723"/>
    </source>
</evidence>
<evidence type="ECO:0000256" key="2">
    <source>
        <dbReference type="ARBA" id="ARBA00022705"/>
    </source>
</evidence>
<dbReference type="Pfam" id="PF00271">
    <property type="entry name" value="Helicase_C"/>
    <property type="match status" value="1"/>
</dbReference>
<evidence type="ECO:0000256" key="10">
    <source>
        <dbReference type="ARBA" id="ARBA00023235"/>
    </source>
</evidence>
<keyword evidence="2 12" id="KW-0235">DNA replication</keyword>
<dbReference type="GO" id="GO:1990077">
    <property type="term" value="C:primosome complex"/>
    <property type="evidence" value="ECO:0007669"/>
    <property type="project" value="UniProtKB-UniRule"/>
</dbReference>
<dbReference type="FunFam" id="3.40.50.300:FF:000489">
    <property type="entry name" value="Primosome assembly protein PriA"/>
    <property type="match status" value="1"/>
</dbReference>
<keyword evidence="5 12" id="KW-0378">Hydrolase</keyword>
<dbReference type="GO" id="GO:0043138">
    <property type="term" value="F:3'-5' DNA helicase activity"/>
    <property type="evidence" value="ECO:0007669"/>
    <property type="project" value="UniProtKB-EC"/>
</dbReference>
<dbReference type="InterPro" id="IPR011545">
    <property type="entry name" value="DEAD/DEAH_box_helicase_dom"/>
</dbReference>
<dbReference type="InterPro" id="IPR042115">
    <property type="entry name" value="PriA_3primeBD_sf"/>
</dbReference>
<dbReference type="SMART" id="SM00487">
    <property type="entry name" value="DEXDc"/>
    <property type="match status" value="1"/>
</dbReference>
<dbReference type="GO" id="GO:0003677">
    <property type="term" value="F:DNA binding"/>
    <property type="evidence" value="ECO:0007669"/>
    <property type="project" value="UniProtKB-UniRule"/>
</dbReference>
<dbReference type="EC" id="5.6.2.4" evidence="12"/>
<dbReference type="InterPro" id="IPR014001">
    <property type="entry name" value="Helicase_ATP-bd"/>
</dbReference>
<dbReference type="Pfam" id="PF17764">
    <property type="entry name" value="PriA_3primeBD"/>
    <property type="match status" value="1"/>
</dbReference>
<organism evidence="14 15">
    <name type="scientific">Candidatus Liberibacter americanus str. Sao Paulo</name>
    <dbReference type="NCBI Taxonomy" id="1261131"/>
    <lineage>
        <taxon>Bacteria</taxon>
        <taxon>Pseudomonadati</taxon>
        <taxon>Pseudomonadota</taxon>
        <taxon>Alphaproteobacteria</taxon>
        <taxon>Hyphomicrobiales</taxon>
        <taxon>Rhizobiaceae</taxon>
        <taxon>Liberibacter</taxon>
    </lineage>
</organism>
<dbReference type="SMART" id="SM00490">
    <property type="entry name" value="HELICc"/>
    <property type="match status" value="1"/>
</dbReference>
<dbReference type="Gene3D" id="3.40.1440.60">
    <property type="entry name" value="PriA, 3(prime) DNA-binding domain"/>
    <property type="match status" value="1"/>
</dbReference>
<evidence type="ECO:0000256" key="1">
    <source>
        <dbReference type="ARBA" id="ARBA00022515"/>
    </source>
</evidence>
<comment type="catalytic activity">
    <reaction evidence="12">
        <text>Couples ATP hydrolysis with the unwinding of duplex DNA by translocating in the 3'-5' direction.</text>
        <dbReference type="EC" id="5.6.2.4"/>
    </reaction>
</comment>
<feature type="binding site" evidence="12">
    <location>
        <position position="457"/>
    </location>
    <ligand>
        <name>Zn(2+)</name>
        <dbReference type="ChEBI" id="CHEBI:29105"/>
        <label>2</label>
    </ligand>
</feature>
<dbReference type="InterPro" id="IPR001650">
    <property type="entry name" value="Helicase_C-like"/>
</dbReference>
<dbReference type="InterPro" id="IPR041236">
    <property type="entry name" value="PriA_C"/>
</dbReference>
<dbReference type="NCBIfam" id="TIGR00595">
    <property type="entry name" value="priA"/>
    <property type="match status" value="1"/>
</dbReference>
<dbReference type="InterPro" id="IPR040498">
    <property type="entry name" value="PriA_CRR"/>
</dbReference>
<dbReference type="Pfam" id="PF18319">
    <property type="entry name" value="Zn_ribbon_PriA"/>
    <property type="match status" value="1"/>
</dbReference>
<feature type="binding site" evidence="12">
    <location>
        <position position="475"/>
    </location>
    <ligand>
        <name>Zn(2+)</name>
        <dbReference type="ChEBI" id="CHEBI:29105"/>
        <label>2</label>
    </ligand>
</feature>
<dbReference type="PANTHER" id="PTHR30580">
    <property type="entry name" value="PRIMOSOMAL PROTEIN N"/>
    <property type="match status" value="1"/>
</dbReference>
<dbReference type="NCBIfam" id="NF004070">
    <property type="entry name" value="PRK05580.2-2"/>
    <property type="match status" value="1"/>
</dbReference>
<dbReference type="HOGENOM" id="CLU_013353_4_0_5"/>
<reference evidence="14 15" key="1">
    <citation type="journal article" date="2014" name="Mol. Plant Microbe Interact.">
        <title>The complete genome sequence of Candidatus Liberibacter americanus, associated with citrus Huanglongbing.</title>
        <authorList>
            <person name="Wulff N.A."/>
            <person name="Zhang S."/>
            <person name="Setubal J.C."/>
            <person name="Almeida N.F."/>
            <person name="Martins E.C."/>
            <person name="Harakava R."/>
            <person name="Kumar D."/>
            <person name="Rangel L.T."/>
            <person name="Foissac X."/>
            <person name="Bove J."/>
            <person name="Gabriel D.W."/>
        </authorList>
    </citation>
    <scope>NUCLEOTIDE SEQUENCE [LARGE SCALE GENOMIC DNA]</scope>
    <source>
        <strain evidence="14 15">Sao Paulo</strain>
    </source>
</reference>
<comment type="subunit">
    <text evidence="12">Component of the replication restart primosome.</text>
</comment>
<evidence type="ECO:0000313" key="14">
    <source>
        <dbReference type="EMBL" id="AHA28367.1"/>
    </source>
</evidence>
<keyword evidence="3 12" id="KW-0479">Metal-binding</keyword>
<dbReference type="InterPro" id="IPR027417">
    <property type="entry name" value="P-loop_NTPase"/>
</dbReference>
<dbReference type="SUPFAM" id="SSF52540">
    <property type="entry name" value="P-loop containing nucleoside triphosphate hydrolases"/>
    <property type="match status" value="1"/>
</dbReference>
<comment type="similarity">
    <text evidence="12">Belongs to the helicase family. PriA subfamily.</text>
</comment>
<comment type="catalytic activity">
    <reaction evidence="11 12">
        <text>ATP + H2O = ADP + phosphate + H(+)</text>
        <dbReference type="Rhea" id="RHEA:13065"/>
        <dbReference type="ChEBI" id="CHEBI:15377"/>
        <dbReference type="ChEBI" id="CHEBI:15378"/>
        <dbReference type="ChEBI" id="CHEBI:30616"/>
        <dbReference type="ChEBI" id="CHEBI:43474"/>
        <dbReference type="ChEBI" id="CHEBI:456216"/>
        <dbReference type="EC" id="5.6.2.4"/>
    </reaction>
</comment>
<dbReference type="RefSeq" id="WP_007556610.1">
    <property type="nucleotide sequence ID" value="NC_022793.1"/>
</dbReference>
<gene>
    <name evidence="12 14" type="primary">priA</name>
    <name evidence="14" type="ORF">lam_1043</name>
</gene>
<keyword evidence="15" id="KW-1185">Reference proteome</keyword>
<comment type="cofactor">
    <cofactor evidence="12">
        <name>Zn(2+)</name>
        <dbReference type="ChEBI" id="CHEBI:29105"/>
    </cofactor>
    <text evidence="12">Binds 2 zinc ions per subunit.</text>
</comment>
<evidence type="ECO:0000256" key="7">
    <source>
        <dbReference type="ARBA" id="ARBA00022833"/>
    </source>
</evidence>
<evidence type="ECO:0000313" key="15">
    <source>
        <dbReference type="Proteomes" id="UP000017862"/>
    </source>
</evidence>
<evidence type="ECO:0000256" key="8">
    <source>
        <dbReference type="ARBA" id="ARBA00022840"/>
    </source>
</evidence>
<keyword evidence="6 12" id="KW-0347">Helicase</keyword>
<proteinExistence type="inferred from homology"/>
<dbReference type="eggNOG" id="COG1198">
    <property type="taxonomic scope" value="Bacteria"/>
</dbReference>
<accession>U6B9G9</accession>
<dbReference type="HAMAP" id="MF_00983">
    <property type="entry name" value="PriA"/>
    <property type="match status" value="1"/>
</dbReference>
<dbReference type="EMBL" id="CP006604">
    <property type="protein sequence ID" value="AHA28367.1"/>
    <property type="molecule type" value="Genomic_DNA"/>
</dbReference>
<dbReference type="Gene3D" id="3.40.50.300">
    <property type="entry name" value="P-loop containing nucleotide triphosphate hydrolases"/>
    <property type="match status" value="2"/>
</dbReference>
<evidence type="ECO:0000256" key="6">
    <source>
        <dbReference type="ARBA" id="ARBA00022806"/>
    </source>
</evidence>
<dbReference type="GO" id="GO:0008270">
    <property type="term" value="F:zinc ion binding"/>
    <property type="evidence" value="ECO:0007669"/>
    <property type="project" value="UniProtKB-UniRule"/>
</dbReference>
<keyword evidence="4 12" id="KW-0547">Nucleotide-binding</keyword>
<dbReference type="GO" id="GO:0006269">
    <property type="term" value="P:DNA replication, synthesis of primer"/>
    <property type="evidence" value="ECO:0007669"/>
    <property type="project" value="UniProtKB-KW"/>
</dbReference>
<dbReference type="Proteomes" id="UP000017862">
    <property type="component" value="Chromosome"/>
</dbReference>
<keyword evidence="10 12" id="KW-0413">Isomerase</keyword>
<dbReference type="GO" id="GO:0005524">
    <property type="term" value="F:ATP binding"/>
    <property type="evidence" value="ECO:0007669"/>
    <property type="project" value="UniProtKB-UniRule"/>
</dbReference>
<dbReference type="GO" id="GO:0006270">
    <property type="term" value="P:DNA replication initiation"/>
    <property type="evidence" value="ECO:0007669"/>
    <property type="project" value="TreeGrafter"/>
</dbReference>
<feature type="binding site" evidence="12">
    <location>
        <position position="485"/>
    </location>
    <ligand>
        <name>Zn(2+)</name>
        <dbReference type="ChEBI" id="CHEBI:29105"/>
        <label>1</label>
    </ligand>
</feature>
<dbReference type="GO" id="GO:0016887">
    <property type="term" value="F:ATP hydrolysis activity"/>
    <property type="evidence" value="ECO:0007669"/>
    <property type="project" value="RHEA"/>
</dbReference>
<dbReference type="InterPro" id="IPR041222">
    <property type="entry name" value="PriA_3primeBD"/>
</dbReference>
<keyword evidence="7 12" id="KW-0862">Zinc</keyword>
<feature type="binding site" evidence="12">
    <location>
        <position position="472"/>
    </location>
    <ligand>
        <name>Zn(2+)</name>
        <dbReference type="ChEBI" id="CHEBI:29105"/>
        <label>2</label>
    </ligand>
</feature>
<keyword evidence="9 12" id="KW-0238">DNA-binding</keyword>
<sequence length="737" mass="82591">MQIVKANPISSSEIILGDTVCLSVFVLILQSISGPYCYSVPCGMRVELGSIVRVPLRSRSVLGIVWYSSNNVIDNCKLRPIEYIFECDPISHKMCEFIQWVSKYTFSSTGLVARMVVSSLSLIEKIEEKIQFTGIYPKIKTAARLRVINEIKDGSIWGIKDLISAAKVSPKVIDGLKNHGIIKKVTVIPLQFSEKPDPNFSFPILNIMQKEAVDHIIPLCRDVFSVSLIDGVTGSGKTEVYLEVIAEVLRSGKQVLILLPEISLVASIVERFKNRFGTSPAEWSSSLSLSVREKIYRNIAKGTISAVVGVRSALFLPFKRLGIIVVDEEHDISYKQEDRILYNARDMSVVRGKIEKFPIVLVSATPSIESKVNCMRGRYHLLHLPIRRFNSVLPDLRLVDMRNQSLGYGKFISLELRESINDTLKRNEQALLFLNRRGYAPLTLCKSCGYRLKCPHCSCWLVEHRSRKKLSCHQCGYMANYPEYCVKCGSADHMIACGPGVERIAEEVLSFFPAARISILSSDLDGGMEKIRLQMEDITRGKFDVIIGTQLIAKGHNFPRISLVGVIDGDLSLANADLRASEKTYQLLSQVTGRAGRFGLKSLGLIQTYYPMNPIMQALISGDANSFYETEIKARKELFLPPFGRLSAVIVSGKVYNEAERYAYNMKKNAPINSDISVFGPAEAPLLMVRGRYRFRLLIHAKNKANSQKFIADMCAKSPKKNNSLRVQVDIDPQSFF</sequence>
<dbReference type="PROSITE" id="PS51192">
    <property type="entry name" value="HELICASE_ATP_BIND_1"/>
    <property type="match status" value="1"/>
</dbReference>
<dbReference type="STRING" id="1261131.lam_1043"/>
<feature type="binding site" evidence="12">
    <location>
        <position position="448"/>
    </location>
    <ligand>
        <name>Zn(2+)</name>
        <dbReference type="ChEBI" id="CHEBI:29105"/>
        <label>1</label>
    </ligand>
</feature>
<dbReference type="PATRIC" id="fig|1261131.3.peg.999"/>
<keyword evidence="8 12" id="KW-0067">ATP-binding</keyword>
<dbReference type="InterPro" id="IPR005259">
    <property type="entry name" value="PriA"/>
</dbReference>
<dbReference type="KEGG" id="lar:lam_1043"/>
<evidence type="ECO:0000259" key="13">
    <source>
        <dbReference type="PROSITE" id="PS51192"/>
    </source>
</evidence>
<name>U6B9G9_9HYPH</name>
<dbReference type="GO" id="GO:0006310">
    <property type="term" value="P:DNA recombination"/>
    <property type="evidence" value="ECO:0007669"/>
    <property type="project" value="InterPro"/>
</dbReference>
<dbReference type="PANTHER" id="PTHR30580:SF0">
    <property type="entry name" value="PRIMOSOMAL PROTEIN N"/>
    <property type="match status" value="1"/>
</dbReference>
<feature type="binding site" evidence="12">
    <location>
        <position position="454"/>
    </location>
    <ligand>
        <name>Zn(2+)</name>
        <dbReference type="ChEBI" id="CHEBI:29105"/>
        <label>2</label>
    </ligand>
</feature>
<evidence type="ECO:0000256" key="12">
    <source>
        <dbReference type="HAMAP-Rule" id="MF_00983"/>
    </source>
</evidence>
<dbReference type="GO" id="GO:0006302">
    <property type="term" value="P:double-strand break repair"/>
    <property type="evidence" value="ECO:0007669"/>
    <property type="project" value="InterPro"/>
</dbReference>
<feature type="domain" description="Helicase ATP-binding" evidence="13">
    <location>
        <begin position="218"/>
        <end position="384"/>
    </location>
</feature>
<evidence type="ECO:0000256" key="9">
    <source>
        <dbReference type="ARBA" id="ARBA00023125"/>
    </source>
</evidence>
<evidence type="ECO:0000256" key="5">
    <source>
        <dbReference type="ARBA" id="ARBA00022801"/>
    </source>
</evidence>
<dbReference type="AlphaFoldDB" id="U6B9G9"/>
<keyword evidence="1 12" id="KW-0639">Primosome</keyword>
<evidence type="ECO:0000256" key="11">
    <source>
        <dbReference type="ARBA" id="ARBA00048988"/>
    </source>
</evidence>
<dbReference type="Pfam" id="PF00270">
    <property type="entry name" value="DEAD"/>
    <property type="match status" value="1"/>
</dbReference>
<feature type="binding site" evidence="12">
    <location>
        <position position="445"/>
    </location>
    <ligand>
        <name>Zn(2+)</name>
        <dbReference type="ChEBI" id="CHEBI:29105"/>
        <label>1</label>
    </ligand>
</feature>
<evidence type="ECO:0000256" key="4">
    <source>
        <dbReference type="ARBA" id="ARBA00022741"/>
    </source>
</evidence>